<evidence type="ECO:0000313" key="2">
    <source>
        <dbReference type="EMBL" id="GKU85879.1"/>
    </source>
</evidence>
<dbReference type="EMBL" id="BPVZ01000001">
    <property type="protein sequence ID" value="GKU85879.1"/>
    <property type="molecule type" value="Genomic_DNA"/>
</dbReference>
<accession>A0AAV5HIZ7</accession>
<feature type="region of interest" description="Disordered" evidence="1">
    <location>
        <begin position="1"/>
        <end position="23"/>
    </location>
</feature>
<gene>
    <name evidence="2" type="ORF">SLEP1_g489</name>
</gene>
<organism evidence="2 3">
    <name type="scientific">Rubroshorea leprosula</name>
    <dbReference type="NCBI Taxonomy" id="152421"/>
    <lineage>
        <taxon>Eukaryota</taxon>
        <taxon>Viridiplantae</taxon>
        <taxon>Streptophyta</taxon>
        <taxon>Embryophyta</taxon>
        <taxon>Tracheophyta</taxon>
        <taxon>Spermatophyta</taxon>
        <taxon>Magnoliopsida</taxon>
        <taxon>eudicotyledons</taxon>
        <taxon>Gunneridae</taxon>
        <taxon>Pentapetalae</taxon>
        <taxon>rosids</taxon>
        <taxon>malvids</taxon>
        <taxon>Malvales</taxon>
        <taxon>Dipterocarpaceae</taxon>
        <taxon>Rubroshorea</taxon>
    </lineage>
</organism>
<sequence length="41" mass="4438">MEVPAKQVGMSSSITPPVQKELEAPAKQDGMVRILTLITKD</sequence>
<comment type="caution">
    <text evidence="2">The sequence shown here is derived from an EMBL/GenBank/DDBJ whole genome shotgun (WGS) entry which is preliminary data.</text>
</comment>
<dbReference type="Proteomes" id="UP001054252">
    <property type="component" value="Unassembled WGS sequence"/>
</dbReference>
<protein>
    <submittedName>
        <fullName evidence="2">Uncharacterized protein</fullName>
    </submittedName>
</protein>
<evidence type="ECO:0000313" key="3">
    <source>
        <dbReference type="Proteomes" id="UP001054252"/>
    </source>
</evidence>
<dbReference type="AlphaFoldDB" id="A0AAV5HIZ7"/>
<keyword evidence="3" id="KW-1185">Reference proteome</keyword>
<evidence type="ECO:0000256" key="1">
    <source>
        <dbReference type="SAM" id="MobiDB-lite"/>
    </source>
</evidence>
<proteinExistence type="predicted"/>
<name>A0AAV5HIZ7_9ROSI</name>
<reference evidence="2 3" key="1">
    <citation type="journal article" date="2021" name="Commun. Biol.">
        <title>The genome of Shorea leprosula (Dipterocarpaceae) highlights the ecological relevance of drought in aseasonal tropical rainforests.</title>
        <authorList>
            <person name="Ng K.K.S."/>
            <person name="Kobayashi M.J."/>
            <person name="Fawcett J.A."/>
            <person name="Hatakeyama M."/>
            <person name="Paape T."/>
            <person name="Ng C.H."/>
            <person name="Ang C.C."/>
            <person name="Tnah L.H."/>
            <person name="Lee C.T."/>
            <person name="Nishiyama T."/>
            <person name="Sese J."/>
            <person name="O'Brien M.J."/>
            <person name="Copetti D."/>
            <person name="Mohd Noor M.I."/>
            <person name="Ong R.C."/>
            <person name="Putra M."/>
            <person name="Sireger I.Z."/>
            <person name="Indrioko S."/>
            <person name="Kosugi Y."/>
            <person name="Izuno A."/>
            <person name="Isagi Y."/>
            <person name="Lee S.L."/>
            <person name="Shimizu K.K."/>
        </authorList>
    </citation>
    <scope>NUCLEOTIDE SEQUENCE [LARGE SCALE GENOMIC DNA]</scope>
    <source>
        <strain evidence="2">214</strain>
    </source>
</reference>